<dbReference type="Pfam" id="PF06108">
    <property type="entry name" value="DUF952"/>
    <property type="match status" value="1"/>
</dbReference>
<evidence type="ECO:0000313" key="1">
    <source>
        <dbReference type="EMBL" id="RDX49932.1"/>
    </source>
</evidence>
<organism evidence="1 2">
    <name type="scientific">Lentinus brumalis</name>
    <dbReference type="NCBI Taxonomy" id="2498619"/>
    <lineage>
        <taxon>Eukaryota</taxon>
        <taxon>Fungi</taxon>
        <taxon>Dikarya</taxon>
        <taxon>Basidiomycota</taxon>
        <taxon>Agaricomycotina</taxon>
        <taxon>Agaricomycetes</taxon>
        <taxon>Polyporales</taxon>
        <taxon>Polyporaceae</taxon>
        <taxon>Lentinus</taxon>
    </lineage>
</organism>
<name>A0A371DBV2_9APHY</name>
<accession>A0A371DBV2</accession>
<gene>
    <name evidence="1" type="ORF">OH76DRAFT_1403176</name>
</gene>
<evidence type="ECO:0000313" key="2">
    <source>
        <dbReference type="Proteomes" id="UP000256964"/>
    </source>
</evidence>
<protein>
    <recommendedName>
        <fullName evidence="3">DUF952-domain-containing protein</fullName>
    </recommendedName>
</protein>
<dbReference type="AlphaFoldDB" id="A0A371DBV2"/>
<dbReference type="Proteomes" id="UP000256964">
    <property type="component" value="Unassembled WGS sequence"/>
</dbReference>
<dbReference type="SUPFAM" id="SSF56399">
    <property type="entry name" value="ADP-ribosylation"/>
    <property type="match status" value="1"/>
</dbReference>
<dbReference type="EMBL" id="KZ857402">
    <property type="protein sequence ID" value="RDX49932.1"/>
    <property type="molecule type" value="Genomic_DNA"/>
</dbReference>
<dbReference type="PANTHER" id="PTHR34129:SF1">
    <property type="entry name" value="DUF952 DOMAIN-CONTAINING PROTEIN"/>
    <property type="match status" value="1"/>
</dbReference>
<dbReference type="Gene3D" id="3.20.170.20">
    <property type="entry name" value="Protein of unknown function DUF952"/>
    <property type="match status" value="1"/>
</dbReference>
<dbReference type="OrthoDB" id="3335358at2759"/>
<proteinExistence type="predicted"/>
<dbReference type="STRING" id="139420.A0A371DBV2"/>
<keyword evidence="2" id="KW-1185">Reference proteome</keyword>
<sequence length="160" mass="17063">MSASKLTTYPLPTYIYKILATPPPAPIPPVLPLSDLDAQDGFIHLSTAAQIPITASLFFASAGELWLLKVDTRKTDGVYRWVEGMPGCPHLYAVAPGTDAAGYVVEAEASTGTGTGARTRTWADLGSANVVGSRAVKRAEGQTWEDAFKGPRDEGWLVDE</sequence>
<reference evidence="1 2" key="1">
    <citation type="journal article" date="2018" name="Biotechnol. Biofuels">
        <title>Integrative visual omics of the white-rot fungus Polyporus brumalis exposes the biotechnological potential of its oxidative enzymes for delignifying raw plant biomass.</title>
        <authorList>
            <person name="Miyauchi S."/>
            <person name="Rancon A."/>
            <person name="Drula E."/>
            <person name="Hage H."/>
            <person name="Chaduli D."/>
            <person name="Favel A."/>
            <person name="Grisel S."/>
            <person name="Henrissat B."/>
            <person name="Herpoel-Gimbert I."/>
            <person name="Ruiz-Duenas F.J."/>
            <person name="Chevret D."/>
            <person name="Hainaut M."/>
            <person name="Lin J."/>
            <person name="Wang M."/>
            <person name="Pangilinan J."/>
            <person name="Lipzen A."/>
            <person name="Lesage-Meessen L."/>
            <person name="Navarro D."/>
            <person name="Riley R."/>
            <person name="Grigoriev I.V."/>
            <person name="Zhou S."/>
            <person name="Raouche S."/>
            <person name="Rosso M.N."/>
        </authorList>
    </citation>
    <scope>NUCLEOTIDE SEQUENCE [LARGE SCALE GENOMIC DNA]</scope>
    <source>
        <strain evidence="1 2">BRFM 1820</strain>
    </source>
</reference>
<evidence type="ECO:0008006" key="3">
    <source>
        <dbReference type="Google" id="ProtNLM"/>
    </source>
</evidence>
<dbReference type="InterPro" id="IPR009297">
    <property type="entry name" value="DUF952"/>
</dbReference>
<dbReference type="PANTHER" id="PTHR34129">
    <property type="entry name" value="BLR1139 PROTEIN"/>
    <property type="match status" value="1"/>
</dbReference>